<reference evidence="2 3" key="1">
    <citation type="submission" date="2018-01" db="EMBL/GenBank/DDBJ databases">
        <title>Saezia sanguinis gen. nov., sp. nov., in the order Burkholderiales isolated from human blood.</title>
        <authorList>
            <person name="Medina-Pascual M.J."/>
            <person name="Valdezate S."/>
            <person name="Monzon S."/>
            <person name="Cuesta I."/>
            <person name="Carrasco G."/>
            <person name="Villalon P."/>
            <person name="Saez-Nieto J.A."/>
        </authorList>
    </citation>
    <scope>NUCLEOTIDE SEQUENCE [LARGE SCALE GENOMIC DNA]</scope>
    <source>
        <strain evidence="2 3">CNM695-12</strain>
    </source>
</reference>
<organism evidence="2 3">
    <name type="scientific">Saezia sanguinis</name>
    <dbReference type="NCBI Taxonomy" id="1965230"/>
    <lineage>
        <taxon>Bacteria</taxon>
        <taxon>Pseudomonadati</taxon>
        <taxon>Pseudomonadota</taxon>
        <taxon>Betaproteobacteria</taxon>
        <taxon>Burkholderiales</taxon>
        <taxon>Saeziaceae</taxon>
        <taxon>Saezia</taxon>
    </lineage>
</organism>
<comment type="caution">
    <text evidence="2">The sequence shown here is derived from an EMBL/GenBank/DDBJ whole genome shotgun (WGS) entry which is preliminary data.</text>
</comment>
<dbReference type="Proteomes" id="UP000286947">
    <property type="component" value="Unassembled WGS sequence"/>
</dbReference>
<keyword evidence="3" id="KW-1185">Reference proteome</keyword>
<evidence type="ECO:0000256" key="1">
    <source>
        <dbReference type="SAM" id="Phobius"/>
    </source>
</evidence>
<feature type="transmembrane region" description="Helical" evidence="1">
    <location>
        <begin position="82"/>
        <end position="105"/>
    </location>
</feature>
<evidence type="ECO:0000313" key="3">
    <source>
        <dbReference type="Proteomes" id="UP000286947"/>
    </source>
</evidence>
<feature type="transmembrane region" description="Helical" evidence="1">
    <location>
        <begin position="48"/>
        <end position="70"/>
    </location>
</feature>
<dbReference type="AlphaFoldDB" id="A0A433SD26"/>
<dbReference type="RefSeq" id="WP_126980019.1">
    <property type="nucleotide sequence ID" value="NZ_PQSP01000004.1"/>
</dbReference>
<keyword evidence="1" id="KW-0812">Transmembrane</keyword>
<keyword evidence="1" id="KW-1133">Transmembrane helix</keyword>
<keyword evidence="1" id="KW-0472">Membrane</keyword>
<dbReference type="EMBL" id="PQSP01000004">
    <property type="protein sequence ID" value="RUS66534.1"/>
    <property type="molecule type" value="Genomic_DNA"/>
</dbReference>
<protein>
    <submittedName>
        <fullName evidence="2">Uncharacterized protein</fullName>
    </submittedName>
</protein>
<gene>
    <name evidence="2" type="ORF">CUZ56_01814</name>
</gene>
<feature type="transmembrane region" description="Helical" evidence="1">
    <location>
        <begin position="6"/>
        <end position="27"/>
    </location>
</feature>
<name>A0A433SD26_9BURK</name>
<proteinExistence type="predicted"/>
<sequence>MLPILIGIIVSIAILTVPLMLVAKFIGAQRTDFKTCLLAVTAQVVAEAILHAFLGDNAILIGFIIFVGIYKYMLETTWLKSMFINIISNMLLWAIMLLGLASFMYHTAP</sequence>
<accession>A0A433SD26</accession>
<evidence type="ECO:0000313" key="2">
    <source>
        <dbReference type="EMBL" id="RUS66534.1"/>
    </source>
</evidence>